<feature type="transmembrane region" description="Helical" evidence="1">
    <location>
        <begin position="224"/>
        <end position="242"/>
    </location>
</feature>
<dbReference type="AlphaFoldDB" id="A0A923RL57"/>
<organism evidence="2 3">
    <name type="scientific">Anaerosacchariphilus hominis</name>
    <dbReference type="NCBI Taxonomy" id="2763017"/>
    <lineage>
        <taxon>Bacteria</taxon>
        <taxon>Bacillati</taxon>
        <taxon>Bacillota</taxon>
        <taxon>Clostridia</taxon>
        <taxon>Lachnospirales</taxon>
        <taxon>Lachnospiraceae</taxon>
        <taxon>Anaerosacchariphilus</taxon>
    </lineage>
</organism>
<gene>
    <name evidence="2" type="ORF">H8S44_03730</name>
</gene>
<proteinExistence type="predicted"/>
<evidence type="ECO:0000256" key="1">
    <source>
        <dbReference type="SAM" id="Phobius"/>
    </source>
</evidence>
<evidence type="ECO:0000313" key="2">
    <source>
        <dbReference type="EMBL" id="MBC5658882.1"/>
    </source>
</evidence>
<dbReference type="Proteomes" id="UP000649345">
    <property type="component" value="Unassembled WGS sequence"/>
</dbReference>
<name>A0A923RL57_9FIRM</name>
<dbReference type="EMBL" id="JACOOR010000002">
    <property type="protein sequence ID" value="MBC5658882.1"/>
    <property type="molecule type" value="Genomic_DNA"/>
</dbReference>
<keyword evidence="1" id="KW-1133">Transmembrane helix</keyword>
<dbReference type="RefSeq" id="WP_186873189.1">
    <property type="nucleotide sequence ID" value="NZ_JACOOR010000002.1"/>
</dbReference>
<keyword evidence="3" id="KW-1185">Reference proteome</keyword>
<evidence type="ECO:0000313" key="3">
    <source>
        <dbReference type="Proteomes" id="UP000649345"/>
    </source>
</evidence>
<keyword evidence="1" id="KW-0812">Transmembrane</keyword>
<comment type="caution">
    <text evidence="2">The sequence shown here is derived from an EMBL/GenBank/DDBJ whole genome shotgun (WGS) entry which is preliminary data.</text>
</comment>
<keyword evidence="1" id="KW-0472">Membrane</keyword>
<accession>A0A923RL57</accession>
<protein>
    <submittedName>
        <fullName evidence="2">Uncharacterized protein</fullName>
    </submittedName>
</protein>
<feature type="transmembrane region" description="Helical" evidence="1">
    <location>
        <begin position="281"/>
        <end position="300"/>
    </location>
</feature>
<feature type="transmembrane region" description="Helical" evidence="1">
    <location>
        <begin position="200"/>
        <end position="217"/>
    </location>
</feature>
<feature type="transmembrane region" description="Helical" evidence="1">
    <location>
        <begin position="174"/>
        <end position="194"/>
    </location>
</feature>
<sequence>MTANRKVTARYAEIARFLGLHFNEEFCVAYGEKDGFTLRVSGLDTGRGIEYGMVCISVGVAENGVKFKQDKQFRKEHKGIQGVVQEKHTVRMSLKRYTRVEKIKGILQESLPAFLDMLRMEGFTNGCELCGEMKETGAAYVAGNAICLCSECYDKVTQNAAAYTANEKNKKENLMGGVVGALIGSLLGVASIVLLSQLGYVAAISGVIMAVCALKGYELLGGKLTKKGVIISAVLMIVMTYVGDRVDWAIMIARELETDVFYGYRLVPLLLSEEIIDMTSYVLNLVLVYAFLLVGAIPTIRNAMRKDKVAGTICKL</sequence>
<reference evidence="2" key="1">
    <citation type="submission" date="2020-08" db="EMBL/GenBank/DDBJ databases">
        <title>Genome public.</title>
        <authorList>
            <person name="Liu C."/>
            <person name="Sun Q."/>
        </authorList>
    </citation>
    <scope>NUCLEOTIDE SEQUENCE</scope>
    <source>
        <strain evidence="2">NSJ-68</strain>
    </source>
</reference>